<dbReference type="GO" id="GO:0005829">
    <property type="term" value="C:cytosol"/>
    <property type="evidence" value="ECO:0007669"/>
    <property type="project" value="TreeGrafter"/>
</dbReference>
<dbReference type="CDD" id="cd01743">
    <property type="entry name" value="GATase1_Anthranilate_Synthase"/>
    <property type="match status" value="1"/>
</dbReference>
<dbReference type="Pfam" id="PF00117">
    <property type="entry name" value="GATase"/>
    <property type="match status" value="1"/>
</dbReference>
<dbReference type="PRINTS" id="PR00096">
    <property type="entry name" value="GATASE"/>
</dbReference>
<dbReference type="AlphaFoldDB" id="A0A520N083"/>
<dbReference type="PROSITE" id="PS51273">
    <property type="entry name" value="GATASE_TYPE_1"/>
    <property type="match status" value="1"/>
</dbReference>
<dbReference type="PRINTS" id="PR00099">
    <property type="entry name" value="CPSGATASE"/>
</dbReference>
<accession>A0A520N083</accession>
<keyword evidence="1" id="KW-0315">Glutamine amidotransferase</keyword>
<dbReference type="InterPro" id="IPR006221">
    <property type="entry name" value="TrpG/PapA_dom"/>
</dbReference>
<dbReference type="PANTHER" id="PTHR43418">
    <property type="entry name" value="MULTIFUNCTIONAL TRYPTOPHAN BIOSYNTHESIS PROTEIN-RELATED"/>
    <property type="match status" value="1"/>
</dbReference>
<evidence type="ECO:0000256" key="1">
    <source>
        <dbReference type="ARBA" id="ARBA00022962"/>
    </source>
</evidence>
<sequence length="192" mass="21691">MNICLIDNYDSFTFNIEHQFQMLEQSVEVIRNDATTIDELTKMDFDAFVIGPGPSNPTNAGISMDVIKSFYKTKPILGICLGHQAIGQSFGGKIVIANRIMHGKTSLVSHNKDSLFFNVKDPYHVMRYHSLAIEVSSLPNDLKIIAWTEDEKNKTIMAVKHKDYPVIGIQFHPESIFTEQGSKLIQNFLDLI</sequence>
<organism evidence="3 4">
    <name type="scientific">SAR86 cluster bacterium</name>
    <dbReference type="NCBI Taxonomy" id="2030880"/>
    <lineage>
        <taxon>Bacteria</taxon>
        <taxon>Pseudomonadati</taxon>
        <taxon>Pseudomonadota</taxon>
        <taxon>Gammaproteobacteria</taxon>
        <taxon>SAR86 cluster</taxon>
    </lineage>
</organism>
<dbReference type="Proteomes" id="UP000315825">
    <property type="component" value="Unassembled WGS sequence"/>
</dbReference>
<comment type="caution">
    <text evidence="3">The sequence shown here is derived from an EMBL/GenBank/DDBJ whole genome shotgun (WGS) entry which is preliminary data.</text>
</comment>
<evidence type="ECO:0000313" key="4">
    <source>
        <dbReference type="Proteomes" id="UP000315825"/>
    </source>
</evidence>
<protein>
    <submittedName>
        <fullName evidence="3">Aminodeoxychorismate/anthranilate synthase component II</fullName>
    </submittedName>
</protein>
<dbReference type="InterPro" id="IPR029062">
    <property type="entry name" value="Class_I_gatase-like"/>
</dbReference>
<dbReference type="InterPro" id="IPR050472">
    <property type="entry name" value="Anth_synth/Amidotransfase"/>
</dbReference>
<gene>
    <name evidence="3" type="ORF">EVA92_01775</name>
</gene>
<dbReference type="FunFam" id="3.40.50.880:FF:000003">
    <property type="entry name" value="Anthranilate synthase component II"/>
    <property type="match status" value="1"/>
</dbReference>
<dbReference type="GO" id="GO:0000162">
    <property type="term" value="P:L-tryptophan biosynthetic process"/>
    <property type="evidence" value="ECO:0007669"/>
    <property type="project" value="TreeGrafter"/>
</dbReference>
<evidence type="ECO:0000313" key="3">
    <source>
        <dbReference type="EMBL" id="RZO26902.1"/>
    </source>
</evidence>
<reference evidence="3 4" key="1">
    <citation type="submission" date="2019-02" db="EMBL/GenBank/DDBJ databases">
        <title>Prokaryotic population dynamics and viral predation in marine succession experiment using metagenomics: the confinement effect.</title>
        <authorList>
            <person name="Haro-Moreno J.M."/>
            <person name="Rodriguez-Valera F."/>
            <person name="Lopez-Perez M."/>
        </authorList>
    </citation>
    <scope>NUCLEOTIDE SEQUENCE [LARGE SCALE GENOMIC DNA]</scope>
    <source>
        <strain evidence="3">MED-G159</strain>
    </source>
</reference>
<proteinExistence type="predicted"/>
<dbReference type="SUPFAM" id="SSF52317">
    <property type="entry name" value="Class I glutamine amidotransferase-like"/>
    <property type="match status" value="1"/>
</dbReference>
<dbReference type="PRINTS" id="PR00097">
    <property type="entry name" value="ANTSNTHASEII"/>
</dbReference>
<dbReference type="InterPro" id="IPR017926">
    <property type="entry name" value="GATASE"/>
</dbReference>
<name>A0A520N083_9GAMM</name>
<dbReference type="EMBL" id="SHBE01000002">
    <property type="protein sequence ID" value="RZO26902.1"/>
    <property type="molecule type" value="Genomic_DNA"/>
</dbReference>
<evidence type="ECO:0000259" key="2">
    <source>
        <dbReference type="Pfam" id="PF00117"/>
    </source>
</evidence>
<feature type="domain" description="Glutamine amidotransferase" evidence="2">
    <location>
        <begin position="5"/>
        <end position="189"/>
    </location>
</feature>
<dbReference type="PANTHER" id="PTHR43418:SF4">
    <property type="entry name" value="MULTIFUNCTIONAL TRYPTOPHAN BIOSYNTHESIS PROTEIN"/>
    <property type="match status" value="1"/>
</dbReference>
<dbReference type="NCBIfam" id="TIGR00566">
    <property type="entry name" value="trpG_papA"/>
    <property type="match status" value="1"/>
</dbReference>
<dbReference type="Gene3D" id="3.40.50.880">
    <property type="match status" value="1"/>
</dbReference>
<dbReference type="GO" id="GO:0004049">
    <property type="term" value="F:anthranilate synthase activity"/>
    <property type="evidence" value="ECO:0007669"/>
    <property type="project" value="TreeGrafter"/>
</dbReference>